<evidence type="ECO:0000313" key="1">
    <source>
        <dbReference type="EMBL" id="AZV41407.1"/>
    </source>
</evidence>
<dbReference type="AlphaFoldDB" id="A0A3Q9RKS1"/>
<gene>
    <name evidence="1" type="ORF">BAOM_0795</name>
</gene>
<dbReference type="Proteomes" id="UP000283095">
    <property type="component" value="Chromosome"/>
</dbReference>
<organism evidence="1 2">
    <name type="scientific">Peribacillus asahii</name>
    <dbReference type="NCBI Taxonomy" id="228899"/>
    <lineage>
        <taxon>Bacteria</taxon>
        <taxon>Bacillati</taxon>
        <taxon>Bacillota</taxon>
        <taxon>Bacilli</taxon>
        <taxon>Bacillales</taxon>
        <taxon>Bacillaceae</taxon>
        <taxon>Peribacillus</taxon>
    </lineage>
</organism>
<protein>
    <submittedName>
        <fullName evidence="1">Uncharacterized protein</fullName>
    </submittedName>
</protein>
<evidence type="ECO:0000313" key="2">
    <source>
        <dbReference type="Proteomes" id="UP000283095"/>
    </source>
</evidence>
<dbReference type="KEGG" id="pasa:BAOM_0795"/>
<reference evidence="1 2" key="1">
    <citation type="submission" date="2018-01" db="EMBL/GenBank/DDBJ databases">
        <title>Bacillus asahii Genome sequencing and assembly.</title>
        <authorList>
            <person name="Jiang H."/>
            <person name="Feng Y."/>
            <person name="Zhao F."/>
            <person name="Lin X."/>
        </authorList>
    </citation>
    <scope>NUCLEOTIDE SEQUENCE [LARGE SCALE GENOMIC DNA]</scope>
    <source>
        <strain evidence="1 2">OM18</strain>
    </source>
</reference>
<accession>A0A3Q9RKS1</accession>
<dbReference type="RefSeq" id="WP_127759108.1">
    <property type="nucleotide sequence ID" value="NZ_CP026095.1"/>
</dbReference>
<proteinExistence type="predicted"/>
<name>A0A3Q9RKS1_9BACI</name>
<dbReference type="EMBL" id="CP026095">
    <property type="protein sequence ID" value="AZV41407.1"/>
    <property type="molecule type" value="Genomic_DNA"/>
</dbReference>
<dbReference type="OrthoDB" id="9778153at2"/>
<sequence length="317" mass="36054">MMNTSLSVFQNRLIDYAGLFPPANLSLDSAINNYSHYKNSDDSWMLGPFILPVSQLKQLDSYIHLFSEEIPLTLSITGRKSSSETECKMQFQEDIKHISAFIDQYGNKVKVEMVEIPLPPDVPSLDLLVEISSSASDLNMKVFCEVPLIRDWKNHVSETLDAITAHNSLKESWIGVKLRTGGIKAEMFPSPEQVAFVMASCRDRNLAMKFTAGLHHPIRMYRDEVKTKMHGFFNIFMAGMLAATQNLHVKKIEEILLDENSSSFSFHEDRLAWQHLSVTSQEIEKLRKTSLLSFGSCSFDEPKDELMELKNQQEAIL</sequence>